<dbReference type="EMBL" id="CP109965">
    <property type="protein sequence ID" value="WAJ71431.1"/>
    <property type="molecule type" value="Genomic_DNA"/>
</dbReference>
<sequence>MPELLFLLLPIAAFYGYVMGRNSYRQSQLKQHEKINQDFLSGLNLFLSNQRDKAINVLIENLEVNNETFTTHIALGKLFRAKGENDRAIKIHQFLAKQDVLSPEQRRLSIIQLARDYVDCALYDRAETLLLPLLDDKECSREARLILSRIYQTFKDWQQAFEAIEPIISQDGELYHVTKAYLLCEMASTESATLRQDMLQRALGYDPTCARAYLDLIDYYIEQANLQEAAKLSRLFAETCPDYIALLIPKLNKVFPDSAIQLDFLLSISSQIKSTSVVAAIAEILDKQDRVAEARKNVLGMLDKHATIAGFAQLLKLNARKTDAPEAQQMMLNLEKMVVNKIKQLPNYECEQCGYQGSLLFWQCPRCKHWGSVKPIIGLTGD</sequence>
<dbReference type="RefSeq" id="WP_268075920.1">
    <property type="nucleotide sequence ID" value="NZ_CP109965.1"/>
</dbReference>
<name>A0ABY7ARY3_9ALTE</name>
<evidence type="ECO:0000259" key="2">
    <source>
        <dbReference type="Pfam" id="PF18073"/>
    </source>
</evidence>
<accession>A0ABY7ARY3</accession>
<dbReference type="SUPFAM" id="SSF48452">
    <property type="entry name" value="TPR-like"/>
    <property type="match status" value="1"/>
</dbReference>
<dbReference type="Pfam" id="PF18073">
    <property type="entry name" value="Zn_ribbon_LapB"/>
    <property type="match status" value="1"/>
</dbReference>
<organism evidence="3 4">
    <name type="scientific">Catenovulum adriaticum</name>
    <dbReference type="NCBI Taxonomy" id="2984846"/>
    <lineage>
        <taxon>Bacteria</taxon>
        <taxon>Pseudomonadati</taxon>
        <taxon>Pseudomonadota</taxon>
        <taxon>Gammaproteobacteria</taxon>
        <taxon>Alteromonadales</taxon>
        <taxon>Alteromonadaceae</taxon>
        <taxon>Catenovulum</taxon>
    </lineage>
</organism>
<dbReference type="Proteomes" id="UP001163726">
    <property type="component" value="Chromosome"/>
</dbReference>
<reference evidence="3" key="1">
    <citation type="submission" date="2022-10" db="EMBL/GenBank/DDBJ databases">
        <title>Catenovulum adriacola sp. nov. isolated in the Harbour of Susak.</title>
        <authorList>
            <person name="Schoch T."/>
            <person name="Reich S.J."/>
            <person name="Stoeferle S."/>
            <person name="Flaiz M."/>
            <person name="Kazda M."/>
            <person name="Riedel C.U."/>
            <person name="Duerre P."/>
        </authorList>
    </citation>
    <scope>NUCLEOTIDE SEQUENCE</scope>
    <source>
        <strain evidence="3">TS8</strain>
    </source>
</reference>
<keyword evidence="4" id="KW-1185">Reference proteome</keyword>
<proteinExistence type="predicted"/>
<evidence type="ECO:0000256" key="1">
    <source>
        <dbReference type="ARBA" id="ARBA00022723"/>
    </source>
</evidence>
<evidence type="ECO:0000313" key="4">
    <source>
        <dbReference type="Proteomes" id="UP001163726"/>
    </source>
</evidence>
<keyword evidence="1" id="KW-0479">Metal-binding</keyword>
<evidence type="ECO:0000313" key="3">
    <source>
        <dbReference type="EMBL" id="WAJ71431.1"/>
    </source>
</evidence>
<gene>
    <name evidence="3" type="ORF">OLW01_06440</name>
</gene>
<protein>
    <recommendedName>
        <fullName evidence="2">LapB rubredoxin metal binding domain-containing protein</fullName>
    </recommendedName>
</protein>
<feature type="domain" description="LapB rubredoxin metal binding" evidence="2">
    <location>
        <begin position="348"/>
        <end position="375"/>
    </location>
</feature>
<dbReference type="InterPro" id="IPR041166">
    <property type="entry name" value="Rubredoxin_2"/>
</dbReference>
<dbReference type="InterPro" id="IPR011990">
    <property type="entry name" value="TPR-like_helical_dom_sf"/>
</dbReference>
<dbReference type="Gene3D" id="1.25.40.10">
    <property type="entry name" value="Tetratricopeptide repeat domain"/>
    <property type="match status" value="1"/>
</dbReference>